<dbReference type="VEuPathDB" id="FungiDB:HZS61_004267"/>
<dbReference type="VEuPathDB" id="FungiDB:FOZG_09858"/>
<sequence length="62" mass="6565">MMQSKFAYLALVYLGLMTLADSVTDSLLPALADDAHTRSGRWNLATAALILKGVSGMPALLV</sequence>
<accession>A0A420MN39</accession>
<proteinExistence type="predicted"/>
<name>A0A420MN39_FUSOX</name>
<reference evidence="2 3" key="1">
    <citation type="journal article" date="2018" name="Sci. Rep.">
        <title>Characterisation of pathogen-specific regions and novel effector candidates in Fusarium oxysporum f. sp. cepae.</title>
        <authorList>
            <person name="Armitage A.D."/>
            <person name="Taylor A."/>
            <person name="Sobczyk M.K."/>
            <person name="Baxter L."/>
            <person name="Greenfield B.P."/>
            <person name="Bates H.J."/>
            <person name="Wilson F."/>
            <person name="Jackson A.C."/>
            <person name="Ott S."/>
            <person name="Harrison R.J."/>
            <person name="Clarkson J.P."/>
        </authorList>
    </citation>
    <scope>NUCLEOTIDE SEQUENCE [LARGE SCALE GENOMIC DNA]</scope>
    <source>
        <strain evidence="2 3">Fo_A13</strain>
    </source>
</reference>
<dbReference type="EMBL" id="MRCX01000156">
    <property type="protein sequence ID" value="RKK69455.1"/>
    <property type="molecule type" value="Genomic_DNA"/>
</dbReference>
<feature type="signal peptide" evidence="1">
    <location>
        <begin position="1"/>
        <end position="22"/>
    </location>
</feature>
<dbReference type="VEuPathDB" id="FungiDB:FOC1_g10008223"/>
<protein>
    <recommendedName>
        <fullName evidence="4">MFS transporter</fullName>
    </recommendedName>
</protein>
<evidence type="ECO:0000313" key="3">
    <source>
        <dbReference type="Proteomes" id="UP000285084"/>
    </source>
</evidence>
<dbReference type="VEuPathDB" id="FungiDB:FOMG_07149"/>
<dbReference type="VEuPathDB" id="FungiDB:FOIG_10764"/>
<evidence type="ECO:0000256" key="1">
    <source>
        <dbReference type="SAM" id="SignalP"/>
    </source>
</evidence>
<comment type="caution">
    <text evidence="2">The sequence shown here is derived from an EMBL/GenBank/DDBJ whole genome shotgun (WGS) entry which is preliminary data.</text>
</comment>
<keyword evidence="1" id="KW-0732">Signal</keyword>
<dbReference type="VEuPathDB" id="FungiDB:FOXG_10387"/>
<dbReference type="VEuPathDB" id="FungiDB:FOC4_g10009321"/>
<feature type="chain" id="PRO_5019556491" description="MFS transporter" evidence="1">
    <location>
        <begin position="23"/>
        <end position="62"/>
    </location>
</feature>
<dbReference type="AlphaFoldDB" id="A0A420MN39"/>
<organism evidence="2 3">
    <name type="scientific">Fusarium oxysporum</name>
    <name type="common">Fusarium vascular wilt</name>
    <dbReference type="NCBI Taxonomy" id="5507"/>
    <lineage>
        <taxon>Eukaryota</taxon>
        <taxon>Fungi</taxon>
        <taxon>Dikarya</taxon>
        <taxon>Ascomycota</taxon>
        <taxon>Pezizomycotina</taxon>
        <taxon>Sordariomycetes</taxon>
        <taxon>Hypocreomycetidae</taxon>
        <taxon>Hypocreales</taxon>
        <taxon>Nectriaceae</taxon>
        <taxon>Fusarium</taxon>
        <taxon>Fusarium oxysporum species complex</taxon>
    </lineage>
</organism>
<gene>
    <name evidence="2" type="ORF">BFJ69_g12717</name>
</gene>
<dbReference type="Proteomes" id="UP000285084">
    <property type="component" value="Unassembled WGS sequence"/>
</dbReference>
<evidence type="ECO:0000313" key="2">
    <source>
        <dbReference type="EMBL" id="RKK69455.1"/>
    </source>
</evidence>
<evidence type="ECO:0008006" key="4">
    <source>
        <dbReference type="Google" id="ProtNLM"/>
    </source>
</evidence>